<evidence type="ECO:0000256" key="12">
    <source>
        <dbReference type="RuleBase" id="RU004221"/>
    </source>
</evidence>
<dbReference type="Gene3D" id="2.40.30.20">
    <property type="match status" value="1"/>
</dbReference>
<evidence type="ECO:0000256" key="6">
    <source>
        <dbReference type="ARBA" id="ARBA00011648"/>
    </source>
</evidence>
<dbReference type="GO" id="GO:0033177">
    <property type="term" value="C:proton-transporting two-sector ATPase complex, proton-transporting domain"/>
    <property type="evidence" value="ECO:0007669"/>
    <property type="project" value="InterPro"/>
</dbReference>
<evidence type="ECO:0000256" key="3">
    <source>
        <dbReference type="ARBA" id="ARBA00004325"/>
    </source>
</evidence>
<comment type="subcellular location">
    <subcellularLocation>
        <location evidence="2">Membrane</location>
        <topology evidence="2">Multi-pass membrane protein</topology>
    </subcellularLocation>
    <subcellularLocation>
        <location evidence="3">Mitochondrion membrane</location>
    </subcellularLocation>
</comment>
<dbReference type="InterPro" id="IPR023366">
    <property type="entry name" value="ATP_synth_asu-like_sf"/>
</dbReference>
<comment type="function">
    <text evidence="1">This protein is one of the chains of the nonenzymatic membrane component (F0) of mitochondrial ATPase.</text>
</comment>
<protein>
    <submittedName>
        <fullName evidence="16">Uncharacterized protein</fullName>
    </submittedName>
</protein>
<keyword evidence="13" id="KW-0732">Signal</keyword>
<keyword evidence="8" id="KW-0812">Transmembrane</keyword>
<feature type="domain" description="V-ATPase proteolipid subunit C-like" evidence="14">
    <location>
        <begin position="11"/>
        <end position="48"/>
    </location>
</feature>
<evidence type="ECO:0000256" key="10">
    <source>
        <dbReference type="ARBA" id="ARBA00022989"/>
    </source>
</evidence>
<dbReference type="Pfam" id="PF02874">
    <property type="entry name" value="ATP-synt_ab_N"/>
    <property type="match status" value="1"/>
</dbReference>
<comment type="caution">
    <text evidence="16">The sequence shown here is derived from an EMBL/GenBank/DDBJ whole genome shotgun (WGS) entry which is preliminary data.</text>
</comment>
<dbReference type="GO" id="GO:0009579">
    <property type="term" value="C:thylakoid"/>
    <property type="evidence" value="ECO:0007669"/>
    <property type="project" value="InterPro"/>
</dbReference>
<keyword evidence="10" id="KW-1133">Transmembrane helix</keyword>
<comment type="similarity">
    <text evidence="5">Belongs to the ATPase alpha/beta chains family.</text>
</comment>
<dbReference type="InterPro" id="IPR001280">
    <property type="entry name" value="PSI_PsaA/B"/>
</dbReference>
<dbReference type="InterPro" id="IPR038662">
    <property type="entry name" value="ATP_synth_F0_csu_sf"/>
</dbReference>
<dbReference type="GO" id="GO:0045259">
    <property type="term" value="C:proton-transporting ATP synthase complex"/>
    <property type="evidence" value="ECO:0007669"/>
    <property type="project" value="InterPro"/>
</dbReference>
<evidence type="ECO:0000256" key="1">
    <source>
        <dbReference type="ARBA" id="ARBA00002351"/>
    </source>
</evidence>
<keyword evidence="11" id="KW-0472">Membrane</keyword>
<dbReference type="InterPro" id="IPR035921">
    <property type="entry name" value="F/V-ATP_Csub_sf"/>
</dbReference>
<dbReference type="PRINTS" id="PR00124">
    <property type="entry name" value="ATPASEC"/>
</dbReference>
<evidence type="ECO:0000259" key="14">
    <source>
        <dbReference type="Pfam" id="PF00137"/>
    </source>
</evidence>
<organism evidence="16 17">
    <name type="scientific">Solanum bulbocastanum</name>
    <name type="common">Wild potato</name>
    <dbReference type="NCBI Taxonomy" id="147425"/>
    <lineage>
        <taxon>Eukaryota</taxon>
        <taxon>Viridiplantae</taxon>
        <taxon>Streptophyta</taxon>
        <taxon>Embryophyta</taxon>
        <taxon>Tracheophyta</taxon>
        <taxon>Spermatophyta</taxon>
        <taxon>Magnoliopsida</taxon>
        <taxon>eudicotyledons</taxon>
        <taxon>Gunneridae</taxon>
        <taxon>Pentapetalae</taxon>
        <taxon>asterids</taxon>
        <taxon>lamiids</taxon>
        <taxon>Solanales</taxon>
        <taxon>Solanaceae</taxon>
        <taxon>Solanoideae</taxon>
        <taxon>Solaneae</taxon>
        <taxon>Solanum</taxon>
    </lineage>
</organism>
<dbReference type="InterPro" id="IPR036121">
    <property type="entry name" value="ATPase_F1/V1/A1_a/bsu_N_sf"/>
</dbReference>
<dbReference type="GO" id="GO:0046933">
    <property type="term" value="F:proton-transporting ATP synthase activity, rotational mechanism"/>
    <property type="evidence" value="ECO:0007669"/>
    <property type="project" value="InterPro"/>
</dbReference>
<dbReference type="PANTHER" id="PTHR48082:SF2">
    <property type="entry name" value="ATP SYNTHASE SUBUNIT ALPHA, MITOCHONDRIAL"/>
    <property type="match status" value="1"/>
</dbReference>
<evidence type="ECO:0000313" key="17">
    <source>
        <dbReference type="Proteomes" id="UP001371456"/>
    </source>
</evidence>
<evidence type="ECO:0000256" key="2">
    <source>
        <dbReference type="ARBA" id="ARBA00004141"/>
    </source>
</evidence>
<evidence type="ECO:0000256" key="7">
    <source>
        <dbReference type="ARBA" id="ARBA00022448"/>
    </source>
</evidence>
<accession>A0AAN8Y3Z2</accession>
<dbReference type="InterPro" id="IPR005294">
    <property type="entry name" value="ATP_synth_F1_asu"/>
</dbReference>
<dbReference type="EMBL" id="JBANQN010000010">
    <property type="protein sequence ID" value="KAK6778061.1"/>
    <property type="molecule type" value="Genomic_DNA"/>
</dbReference>
<dbReference type="Pfam" id="PF00223">
    <property type="entry name" value="PsaA_PsaB"/>
    <property type="match status" value="1"/>
</dbReference>
<evidence type="ECO:0000259" key="15">
    <source>
        <dbReference type="Pfam" id="PF02874"/>
    </source>
</evidence>
<feature type="chain" id="PRO_5042823941" evidence="13">
    <location>
        <begin position="21"/>
        <end position="183"/>
    </location>
</feature>
<evidence type="ECO:0000256" key="5">
    <source>
        <dbReference type="ARBA" id="ARBA00008936"/>
    </source>
</evidence>
<sequence>MNPLIYAASVIAVGLAVGLASIGPGVGQGTTAGQAVKGIARHPEAEGKFRGDGIAPIHGLDEVMAGELVEFKEGTIGITLNLESNNVGVVLMGDSLLIQEGISVKATGRITQIPELIETLAWAHEHTPLANLIRWRDKPVALSIVQARLVGIALFLSSLVACKAHNLEVTSSNPVSTTSYSGK</sequence>
<feature type="signal peptide" evidence="13">
    <location>
        <begin position="1"/>
        <end position="20"/>
    </location>
</feature>
<evidence type="ECO:0000256" key="13">
    <source>
        <dbReference type="SAM" id="SignalP"/>
    </source>
</evidence>
<comment type="subunit">
    <text evidence="6">F-type ATPases have 2 components, CF(1) - the catalytic core - and CF(0) - the membrane proton channel. CF(1) has five subunits: alpha(3), beta(3), gamma(1), delta(1), epsilon(1). CF(0) has three main subunits: a, b and c.</text>
</comment>
<dbReference type="GO" id="GO:0015979">
    <property type="term" value="P:photosynthesis"/>
    <property type="evidence" value="ECO:0007669"/>
    <property type="project" value="InterPro"/>
</dbReference>
<dbReference type="CDD" id="cd18116">
    <property type="entry name" value="ATP-synt_F1_alpha_N"/>
    <property type="match status" value="1"/>
</dbReference>
<dbReference type="Proteomes" id="UP001371456">
    <property type="component" value="Unassembled WGS sequence"/>
</dbReference>
<evidence type="ECO:0000313" key="16">
    <source>
        <dbReference type="EMBL" id="KAK6778061.1"/>
    </source>
</evidence>
<keyword evidence="7 12" id="KW-0813">Transport</keyword>
<dbReference type="GO" id="GO:0031966">
    <property type="term" value="C:mitochondrial membrane"/>
    <property type="evidence" value="ECO:0007669"/>
    <property type="project" value="UniProtKB-SubCell"/>
</dbReference>
<dbReference type="SUPFAM" id="SSF81558">
    <property type="entry name" value="Photosystem I subunits PsaA/PsaB"/>
    <property type="match status" value="1"/>
</dbReference>
<dbReference type="AlphaFoldDB" id="A0AAN8Y3Z2"/>
<evidence type="ECO:0000256" key="9">
    <source>
        <dbReference type="ARBA" id="ARBA00022781"/>
    </source>
</evidence>
<comment type="similarity">
    <text evidence="4 12">Belongs to the ATPase C chain family.</text>
</comment>
<dbReference type="InterPro" id="IPR002379">
    <property type="entry name" value="ATPase_proteolipid_c-like_dom"/>
</dbReference>
<evidence type="ECO:0000256" key="8">
    <source>
        <dbReference type="ARBA" id="ARBA00022692"/>
    </source>
</evidence>
<keyword evidence="9 12" id="KW-0375">Hydrogen ion transport</keyword>
<evidence type="ECO:0000256" key="11">
    <source>
        <dbReference type="ARBA" id="ARBA00023136"/>
    </source>
</evidence>
<dbReference type="InterPro" id="IPR000454">
    <property type="entry name" value="ATP_synth_F0_csu"/>
</dbReference>
<reference evidence="16 17" key="1">
    <citation type="submission" date="2024-02" db="EMBL/GenBank/DDBJ databases">
        <title>de novo genome assembly of Solanum bulbocastanum strain 11H21.</title>
        <authorList>
            <person name="Hosaka A.J."/>
        </authorList>
    </citation>
    <scope>NUCLEOTIDE SEQUENCE [LARGE SCALE GENOMIC DNA]</scope>
    <source>
        <tissue evidence="16">Young leaves</tissue>
    </source>
</reference>
<keyword evidence="12" id="KW-0406">Ion transport</keyword>
<dbReference type="Pfam" id="PF00137">
    <property type="entry name" value="ATP-synt_C"/>
    <property type="match status" value="1"/>
</dbReference>
<evidence type="ECO:0000256" key="4">
    <source>
        <dbReference type="ARBA" id="ARBA00006704"/>
    </source>
</evidence>
<keyword evidence="17" id="KW-1185">Reference proteome</keyword>
<keyword evidence="12" id="KW-0446">Lipid-binding</keyword>
<dbReference type="SUPFAM" id="SSF81333">
    <property type="entry name" value="F1F0 ATP synthase subunit C"/>
    <property type="match status" value="1"/>
</dbReference>
<gene>
    <name evidence="16" type="ORF">RDI58_024779</name>
</gene>
<dbReference type="PANTHER" id="PTHR48082">
    <property type="entry name" value="ATP SYNTHASE SUBUNIT ALPHA, MITOCHONDRIAL"/>
    <property type="match status" value="1"/>
</dbReference>
<proteinExistence type="inferred from homology"/>
<dbReference type="GO" id="GO:0008289">
    <property type="term" value="F:lipid binding"/>
    <property type="evidence" value="ECO:0007669"/>
    <property type="project" value="UniProtKB-KW"/>
</dbReference>
<dbReference type="Gene3D" id="1.20.20.10">
    <property type="entry name" value="F1F0 ATP synthase subunit C"/>
    <property type="match status" value="1"/>
</dbReference>
<feature type="domain" description="ATPase F1/V1/A1 complex alpha/beta subunit N-terminal" evidence="15">
    <location>
        <begin position="51"/>
        <end position="108"/>
    </location>
</feature>
<dbReference type="InterPro" id="IPR036408">
    <property type="entry name" value="PSI_PsaA/B_sf"/>
</dbReference>
<dbReference type="GO" id="GO:0043531">
    <property type="term" value="F:ADP binding"/>
    <property type="evidence" value="ECO:0007669"/>
    <property type="project" value="TreeGrafter"/>
</dbReference>
<dbReference type="SUPFAM" id="SSF50615">
    <property type="entry name" value="N-terminal domain of alpha and beta subunits of F1 ATP synthase"/>
    <property type="match status" value="1"/>
</dbReference>
<dbReference type="InterPro" id="IPR004100">
    <property type="entry name" value="ATPase_F1/V1/A1_a/bsu_N"/>
</dbReference>
<name>A0AAN8Y3Z2_SOLBU</name>
<dbReference type="GO" id="GO:0005524">
    <property type="term" value="F:ATP binding"/>
    <property type="evidence" value="ECO:0007669"/>
    <property type="project" value="UniProtKB-KW"/>
</dbReference>